<dbReference type="InterPro" id="IPR029060">
    <property type="entry name" value="PIN-like_dom_sf"/>
</dbReference>
<dbReference type="EMBL" id="ADZX01000397">
    <property type="protein sequence ID" value="EFK96830.1"/>
    <property type="molecule type" value="Genomic_DNA"/>
</dbReference>
<dbReference type="InterPro" id="IPR002716">
    <property type="entry name" value="PIN_dom"/>
</dbReference>
<dbReference type="CDD" id="cd18692">
    <property type="entry name" value="PIN_VapC-like"/>
    <property type="match status" value="1"/>
</dbReference>
<sequence>MSKIFIDTNILIYSLDRHAPEKQKQARELLKKAALESSGVISTQVLQEFYVAATRKLGVDPLLAKEMVHAFNNYETVVITFEMIKDAIDCSILQKVSFWDALILIAGEKALCEMIWTEDLNNGQIIRGIKVINPFI</sequence>
<dbReference type="Gene3D" id="3.40.50.1010">
    <property type="entry name" value="5'-nuclease"/>
    <property type="match status" value="1"/>
</dbReference>
<dbReference type="AlphaFoldDB" id="D9PHY3"/>
<accession>D9PHY3</accession>
<gene>
    <name evidence="2" type="ORF">LDC_1137</name>
</gene>
<evidence type="ECO:0000313" key="2">
    <source>
        <dbReference type="EMBL" id="EFK96830.1"/>
    </source>
</evidence>
<feature type="domain" description="PIN" evidence="1">
    <location>
        <begin position="4"/>
        <end position="119"/>
    </location>
</feature>
<dbReference type="Pfam" id="PF01850">
    <property type="entry name" value="PIN"/>
    <property type="match status" value="1"/>
</dbReference>
<dbReference type="SUPFAM" id="SSF88723">
    <property type="entry name" value="PIN domain-like"/>
    <property type="match status" value="1"/>
</dbReference>
<name>D9PHY3_9ZZZZ</name>
<comment type="caution">
    <text evidence="2">The sequence shown here is derived from an EMBL/GenBank/DDBJ whole genome shotgun (WGS) entry which is preliminary data.</text>
</comment>
<evidence type="ECO:0000259" key="1">
    <source>
        <dbReference type="Pfam" id="PF01850"/>
    </source>
</evidence>
<proteinExistence type="predicted"/>
<protein>
    <submittedName>
        <fullName evidence="2">PilT-like protein</fullName>
    </submittedName>
</protein>
<reference evidence="2" key="2">
    <citation type="journal article" date="2011" name="Microb. Ecol.">
        <title>Taxonomic and Functional Metagenomic Profiling of the Microbial Community in the Anoxic Sediment of a Sub-saline Shallow Lake (Laguna de Carrizo, Central Spain).</title>
        <authorList>
            <person name="Ferrer M."/>
            <person name="Guazzaroni M.E."/>
            <person name="Richter M."/>
            <person name="Garcia-Salamanca A."/>
            <person name="Yarza P."/>
            <person name="Suarez-Suarez A."/>
            <person name="Solano J."/>
            <person name="Alcaide M."/>
            <person name="van Dillewijn P."/>
            <person name="Molina-Henares M.A."/>
            <person name="Lopez-Cortes N."/>
            <person name="Al-Ramahi Y."/>
            <person name="Guerrero C."/>
            <person name="Acosta A."/>
            <person name="de Eugenio L.I."/>
            <person name="Martinez V."/>
            <person name="Marques S."/>
            <person name="Rojo F."/>
            <person name="Santero E."/>
            <person name="Genilloud O."/>
            <person name="Perez-Perez J."/>
            <person name="Rossello-Mora R."/>
            <person name="Ramos J.L."/>
        </authorList>
    </citation>
    <scope>NUCLEOTIDE SEQUENCE</scope>
</reference>
<reference evidence="2" key="1">
    <citation type="submission" date="2010-07" db="EMBL/GenBank/DDBJ databases">
        <authorList>
            <consortium name="CONSOLIDER consortium CSD2007-00005"/>
            <person name="Guazzaroni M.-E."/>
            <person name="Richter M."/>
            <person name="Garcia-Salamanca A."/>
            <person name="Yarza P."/>
            <person name="Ferrer M."/>
        </authorList>
    </citation>
    <scope>NUCLEOTIDE SEQUENCE</scope>
</reference>
<organism evidence="2">
    <name type="scientific">sediment metagenome</name>
    <dbReference type="NCBI Taxonomy" id="749907"/>
    <lineage>
        <taxon>unclassified sequences</taxon>
        <taxon>metagenomes</taxon>
        <taxon>ecological metagenomes</taxon>
    </lineage>
</organism>